<dbReference type="Proteomes" id="UP000054928">
    <property type="component" value="Unassembled WGS sequence"/>
</dbReference>
<name>A0A0N7L5D8_PLAHL</name>
<evidence type="ECO:0000313" key="1">
    <source>
        <dbReference type="EMBL" id="CEG41195.1"/>
    </source>
</evidence>
<organism evidence="1 2">
    <name type="scientific">Plasmopara halstedii</name>
    <name type="common">Downy mildew of sunflower</name>
    <dbReference type="NCBI Taxonomy" id="4781"/>
    <lineage>
        <taxon>Eukaryota</taxon>
        <taxon>Sar</taxon>
        <taxon>Stramenopiles</taxon>
        <taxon>Oomycota</taxon>
        <taxon>Peronosporomycetes</taxon>
        <taxon>Peronosporales</taxon>
        <taxon>Peronosporaceae</taxon>
        <taxon>Plasmopara</taxon>
    </lineage>
</organism>
<dbReference type="GeneID" id="36406613"/>
<sequence length="75" mass="8471">MTRQFLPEVRHVVDTAMNHVPDALSKPHQCKEWLISPDLAQRRIAIASLRARLAQLLGMVKTLNILGMATIHAFE</sequence>
<dbReference type="EMBL" id="CCYD01000553">
    <property type="protein sequence ID" value="CEG41195.1"/>
    <property type="molecule type" value="Genomic_DNA"/>
</dbReference>
<accession>A0A0N7L5D8</accession>
<dbReference type="AlphaFoldDB" id="A0A0N7L5D8"/>
<keyword evidence="2" id="KW-1185">Reference proteome</keyword>
<dbReference type="RefSeq" id="XP_024577564.1">
    <property type="nucleotide sequence ID" value="XM_024726938.1"/>
</dbReference>
<evidence type="ECO:0000313" key="2">
    <source>
        <dbReference type="Proteomes" id="UP000054928"/>
    </source>
</evidence>
<reference evidence="2" key="1">
    <citation type="submission" date="2014-09" db="EMBL/GenBank/DDBJ databases">
        <authorList>
            <person name="Sharma Rahul"/>
            <person name="Thines Marco"/>
        </authorList>
    </citation>
    <scope>NUCLEOTIDE SEQUENCE [LARGE SCALE GENOMIC DNA]</scope>
</reference>
<protein>
    <submittedName>
        <fullName evidence="1">Uncharacterized protein</fullName>
    </submittedName>
</protein>
<proteinExistence type="predicted"/>